<proteinExistence type="predicted"/>
<evidence type="ECO:0000313" key="1">
    <source>
        <dbReference type="EMBL" id="DAF85434.1"/>
    </source>
</evidence>
<protein>
    <submittedName>
        <fullName evidence="1">Uncharacterized protein</fullName>
    </submittedName>
</protein>
<accession>A0A8S5TT96</accession>
<reference evidence="1" key="1">
    <citation type="journal article" date="2021" name="Proc. Natl. Acad. Sci. U.S.A.">
        <title>A Catalog of Tens of Thousands of Viruses from Human Metagenomes Reveals Hidden Associations with Chronic Diseases.</title>
        <authorList>
            <person name="Tisza M.J."/>
            <person name="Buck C.B."/>
        </authorList>
    </citation>
    <scope>NUCLEOTIDE SEQUENCE</scope>
    <source>
        <strain evidence="1">Ctzm5103</strain>
    </source>
</reference>
<dbReference type="EMBL" id="BK015926">
    <property type="protein sequence ID" value="DAF85434.1"/>
    <property type="molecule type" value="Genomic_DNA"/>
</dbReference>
<sequence length="59" mass="6619">MKKCELQEIADKLADIYGNDRHFEIIKAEKSGNYWNLTIAAVTDTAAEKDEGADNESDE</sequence>
<organism evidence="1">
    <name type="scientific">Siphoviridae sp. ctzm5103</name>
    <dbReference type="NCBI Taxonomy" id="2825750"/>
    <lineage>
        <taxon>Viruses</taxon>
        <taxon>Duplodnaviria</taxon>
        <taxon>Heunggongvirae</taxon>
        <taxon>Uroviricota</taxon>
        <taxon>Caudoviricetes</taxon>
    </lineage>
</organism>
<name>A0A8S5TT96_9CAUD</name>